<dbReference type="InterPro" id="IPR001818">
    <property type="entry name" value="Pept_M10_metallopeptidase"/>
</dbReference>
<dbReference type="GO" id="GO:0008270">
    <property type="term" value="F:zinc ion binding"/>
    <property type="evidence" value="ECO:0007669"/>
    <property type="project" value="InterPro"/>
</dbReference>
<dbReference type="GO" id="GO:0006508">
    <property type="term" value="P:proteolysis"/>
    <property type="evidence" value="ECO:0007669"/>
    <property type="project" value="UniProtKB-KW"/>
</dbReference>
<keyword evidence="1" id="KW-0645">Protease</keyword>
<evidence type="ECO:0000256" key="3">
    <source>
        <dbReference type="ARBA" id="ARBA00022801"/>
    </source>
</evidence>
<comment type="caution">
    <text evidence="6">The sequence shown here is derived from an EMBL/GenBank/DDBJ whole genome shotgun (WGS) entry which is preliminary data.</text>
</comment>
<accession>A0A840EAQ3</accession>
<protein>
    <recommendedName>
        <fullName evidence="5">Peptidase metallopeptidase domain-containing protein</fullName>
    </recommendedName>
</protein>
<evidence type="ECO:0000313" key="6">
    <source>
        <dbReference type="EMBL" id="MBB4080517.1"/>
    </source>
</evidence>
<gene>
    <name evidence="6" type="ORF">GGR28_003151</name>
</gene>
<dbReference type="Pfam" id="PF00413">
    <property type="entry name" value="Peptidase_M10"/>
    <property type="match status" value="1"/>
</dbReference>
<dbReference type="InterPro" id="IPR006026">
    <property type="entry name" value="Peptidase_Metallo"/>
</dbReference>
<sequence length="266" mass="30171">MHDPLQLSSTQPFATKSTEELQEVTAYLFHQISDNILCDTDSIGHAQPDGRSSTELVLDAPNGFIPLWEPNSTLMWRFQERSFVIYRNPEAAKQYVRNLLTEAIIAWGDAVPVRFSERSHGVDFEIAINPAAKCYPAGCVLASAFFPDSGQHELVLYPTLFEQSRQEQLETMIHELGHVFGLRHFFAKTHEPQRNSVLFGEQNSFTIMNYGPNSQLTDADRNDLRRLYQEVWSGQRQAINGTPVQQVTPYSTLLYCNHGGVTYQSV</sequence>
<dbReference type="SMART" id="SM00235">
    <property type="entry name" value="ZnMc"/>
    <property type="match status" value="1"/>
</dbReference>
<proteinExistence type="predicted"/>
<evidence type="ECO:0000256" key="4">
    <source>
        <dbReference type="ARBA" id="ARBA00022833"/>
    </source>
</evidence>
<keyword evidence="4" id="KW-0862">Zinc</keyword>
<dbReference type="Proteomes" id="UP000576209">
    <property type="component" value="Unassembled WGS sequence"/>
</dbReference>
<evidence type="ECO:0000256" key="1">
    <source>
        <dbReference type="ARBA" id="ARBA00022670"/>
    </source>
</evidence>
<feature type="domain" description="Peptidase metallopeptidase" evidence="5">
    <location>
        <begin position="72"/>
        <end position="230"/>
    </location>
</feature>
<name>A0A840EAQ3_9BACT</name>
<dbReference type="AlphaFoldDB" id="A0A840EAQ3"/>
<keyword evidence="3" id="KW-0378">Hydrolase</keyword>
<dbReference type="SUPFAM" id="SSF55486">
    <property type="entry name" value="Metalloproteases ('zincins'), catalytic domain"/>
    <property type="match status" value="1"/>
</dbReference>
<evidence type="ECO:0000256" key="2">
    <source>
        <dbReference type="ARBA" id="ARBA00022723"/>
    </source>
</evidence>
<dbReference type="EMBL" id="JACIFF010000008">
    <property type="protein sequence ID" value="MBB4080517.1"/>
    <property type="molecule type" value="Genomic_DNA"/>
</dbReference>
<organism evidence="6 7">
    <name type="scientific">Neolewinella aquimaris</name>
    <dbReference type="NCBI Taxonomy" id="1835722"/>
    <lineage>
        <taxon>Bacteria</taxon>
        <taxon>Pseudomonadati</taxon>
        <taxon>Bacteroidota</taxon>
        <taxon>Saprospiria</taxon>
        <taxon>Saprospirales</taxon>
        <taxon>Lewinellaceae</taxon>
        <taxon>Neolewinella</taxon>
    </lineage>
</organism>
<dbReference type="GO" id="GO:0004222">
    <property type="term" value="F:metalloendopeptidase activity"/>
    <property type="evidence" value="ECO:0007669"/>
    <property type="project" value="InterPro"/>
</dbReference>
<dbReference type="RefSeq" id="WP_183496752.1">
    <property type="nucleotide sequence ID" value="NZ_JACIFF010000008.1"/>
</dbReference>
<dbReference type="GO" id="GO:0031012">
    <property type="term" value="C:extracellular matrix"/>
    <property type="evidence" value="ECO:0007669"/>
    <property type="project" value="InterPro"/>
</dbReference>
<reference evidence="6 7" key="1">
    <citation type="submission" date="2020-08" db="EMBL/GenBank/DDBJ databases">
        <title>Genomic Encyclopedia of Type Strains, Phase IV (KMG-IV): sequencing the most valuable type-strain genomes for metagenomic binning, comparative biology and taxonomic classification.</title>
        <authorList>
            <person name="Goeker M."/>
        </authorList>
    </citation>
    <scope>NUCLEOTIDE SEQUENCE [LARGE SCALE GENOMIC DNA]</scope>
    <source>
        <strain evidence="6 7">DSM 105137</strain>
    </source>
</reference>
<dbReference type="InterPro" id="IPR024079">
    <property type="entry name" value="MetalloPept_cat_dom_sf"/>
</dbReference>
<evidence type="ECO:0000259" key="5">
    <source>
        <dbReference type="SMART" id="SM00235"/>
    </source>
</evidence>
<dbReference type="Gene3D" id="3.40.390.10">
    <property type="entry name" value="Collagenase (Catalytic Domain)"/>
    <property type="match status" value="1"/>
</dbReference>
<keyword evidence="7" id="KW-1185">Reference proteome</keyword>
<evidence type="ECO:0000313" key="7">
    <source>
        <dbReference type="Proteomes" id="UP000576209"/>
    </source>
</evidence>
<keyword evidence="2" id="KW-0479">Metal-binding</keyword>